<sequence>MTSIPSPFDALRALLPLPGRGGPDGGPFGPLGDLPDLDDGPPRGPGQHARHGDGPSGPAGPGGPLRADGQAPLSPSEAHQIADTLTDAMRQNPSHPLFRDLPQTSPEAFRQWVVDVLTSPQSMMQGLPRETVHSLAQATSVAAALLREPGPSPAMAQARAEGDAMRASIQAQAQAQQATAERAHAMPRGDDARIQASLAQQAGDGRMSADPRVASALAQAQAQAPGQAPGLTQAPRAETGLPPGAFPPQGTPTTPAAQVPGSTVAQGHPAQAPADAARPATESPATLLQARGPEGVLPARAERAGDALPQGGLPGLAGAAGITLAAVAQPAGTTFAHAPQDAVRARTPAERRVARDAAAKEAAAQEQAQARDGDGRQEQRNRKRAAPADGGAERRPASSAPPGTSQANANATATAAGHVALAGASGAAQAADDGDGEIRPGGHLAPGEDTPDGSEADSSPPQWLYWSLIAVTYGCLTGALVLMSPWAASVPVAIDAMPAWRNGLTIAGLASGIWAWLIARRMR</sequence>
<keyword evidence="2" id="KW-1133">Transmembrane helix</keyword>
<accession>A0ABT6JIQ3</accession>
<gene>
    <name evidence="3" type="ORF">QFW80_08460</name>
</gene>
<feature type="compositionally biased region" description="Basic and acidic residues" evidence="1">
    <location>
        <begin position="181"/>
        <end position="193"/>
    </location>
</feature>
<feature type="region of interest" description="Disordered" evidence="1">
    <location>
        <begin position="149"/>
        <end position="284"/>
    </location>
</feature>
<evidence type="ECO:0000313" key="4">
    <source>
        <dbReference type="Proteomes" id="UP001156831"/>
    </source>
</evidence>
<feature type="compositionally biased region" description="Low complexity" evidence="1">
    <location>
        <begin position="165"/>
        <end position="180"/>
    </location>
</feature>
<feature type="transmembrane region" description="Helical" evidence="2">
    <location>
        <begin position="463"/>
        <end position="487"/>
    </location>
</feature>
<feature type="compositionally biased region" description="Gly residues" evidence="1">
    <location>
        <begin position="19"/>
        <end position="29"/>
    </location>
</feature>
<feature type="compositionally biased region" description="Basic and acidic residues" evidence="1">
    <location>
        <begin position="343"/>
        <end position="359"/>
    </location>
</feature>
<keyword evidence="4" id="KW-1185">Reference proteome</keyword>
<feature type="region of interest" description="Disordered" evidence="1">
    <location>
        <begin position="338"/>
        <end position="411"/>
    </location>
</feature>
<proteinExistence type="predicted"/>
<feature type="region of interest" description="Disordered" evidence="1">
    <location>
        <begin position="424"/>
        <end position="459"/>
    </location>
</feature>
<evidence type="ECO:0000256" key="2">
    <source>
        <dbReference type="SAM" id="Phobius"/>
    </source>
</evidence>
<reference evidence="3 4" key="1">
    <citation type="submission" date="2023-04" db="EMBL/GenBank/DDBJ databases">
        <title>Luteimonas sp. M1R5S18.</title>
        <authorList>
            <person name="Sun J.-Q."/>
        </authorList>
    </citation>
    <scope>NUCLEOTIDE SEQUENCE [LARGE SCALE GENOMIC DNA]</scope>
    <source>
        <strain evidence="3 4">M1R5S18</strain>
    </source>
</reference>
<keyword evidence="2" id="KW-0472">Membrane</keyword>
<feature type="transmembrane region" description="Helical" evidence="2">
    <location>
        <begin position="499"/>
        <end position="519"/>
    </location>
</feature>
<name>A0ABT6JIQ3_9GAMM</name>
<comment type="caution">
    <text evidence="3">The sequence shown here is derived from an EMBL/GenBank/DDBJ whole genome shotgun (WGS) entry which is preliminary data.</text>
</comment>
<dbReference type="Proteomes" id="UP001156831">
    <property type="component" value="Unassembled WGS sequence"/>
</dbReference>
<feature type="compositionally biased region" description="Low complexity" evidence="1">
    <location>
        <begin position="251"/>
        <end position="261"/>
    </location>
</feature>
<feature type="region of interest" description="Disordered" evidence="1">
    <location>
        <begin position="1"/>
        <end position="78"/>
    </location>
</feature>
<protein>
    <recommendedName>
        <fullName evidence="5">Meckel syndrome type 1 protein</fullName>
    </recommendedName>
</protein>
<feature type="compositionally biased region" description="Gly residues" evidence="1">
    <location>
        <begin position="54"/>
        <end position="63"/>
    </location>
</feature>
<evidence type="ECO:0008006" key="5">
    <source>
        <dbReference type="Google" id="ProtNLM"/>
    </source>
</evidence>
<organism evidence="3 4">
    <name type="scientific">Luteimonas rhizosphaericola</name>
    <dbReference type="NCBI Taxonomy" id="3042024"/>
    <lineage>
        <taxon>Bacteria</taxon>
        <taxon>Pseudomonadati</taxon>
        <taxon>Pseudomonadota</taxon>
        <taxon>Gammaproteobacteria</taxon>
        <taxon>Lysobacterales</taxon>
        <taxon>Lysobacteraceae</taxon>
        <taxon>Luteimonas</taxon>
    </lineage>
</organism>
<evidence type="ECO:0000313" key="3">
    <source>
        <dbReference type="EMBL" id="MDH5830543.1"/>
    </source>
</evidence>
<dbReference type="RefSeq" id="WP_280601246.1">
    <property type="nucleotide sequence ID" value="NZ_JARXRN010000021.1"/>
</dbReference>
<dbReference type="EMBL" id="JARXRN010000021">
    <property type="protein sequence ID" value="MDH5830543.1"/>
    <property type="molecule type" value="Genomic_DNA"/>
</dbReference>
<feature type="compositionally biased region" description="Low complexity" evidence="1">
    <location>
        <begin position="269"/>
        <end position="280"/>
    </location>
</feature>
<evidence type="ECO:0000256" key="1">
    <source>
        <dbReference type="SAM" id="MobiDB-lite"/>
    </source>
</evidence>
<keyword evidence="2" id="KW-0812">Transmembrane</keyword>
<feature type="compositionally biased region" description="Low complexity" evidence="1">
    <location>
        <begin position="214"/>
        <end position="234"/>
    </location>
</feature>
<feature type="compositionally biased region" description="Basic and acidic residues" evidence="1">
    <location>
        <begin position="369"/>
        <end position="380"/>
    </location>
</feature>